<dbReference type="GO" id="GO:0005576">
    <property type="term" value="C:extracellular region"/>
    <property type="evidence" value="ECO:0007669"/>
    <property type="project" value="TreeGrafter"/>
</dbReference>
<reference evidence="2" key="1">
    <citation type="journal article" date="2023" name="Mol. Phylogenet. Evol.">
        <title>Genome-scale phylogeny and comparative genomics of the fungal order Sordariales.</title>
        <authorList>
            <person name="Hensen N."/>
            <person name="Bonometti L."/>
            <person name="Westerberg I."/>
            <person name="Brannstrom I.O."/>
            <person name="Guillou S."/>
            <person name="Cros-Aarteil S."/>
            <person name="Calhoun S."/>
            <person name="Haridas S."/>
            <person name="Kuo A."/>
            <person name="Mondo S."/>
            <person name="Pangilinan J."/>
            <person name="Riley R."/>
            <person name="LaButti K."/>
            <person name="Andreopoulos B."/>
            <person name="Lipzen A."/>
            <person name="Chen C."/>
            <person name="Yan M."/>
            <person name="Daum C."/>
            <person name="Ng V."/>
            <person name="Clum A."/>
            <person name="Steindorff A."/>
            <person name="Ohm R.A."/>
            <person name="Martin F."/>
            <person name="Silar P."/>
            <person name="Natvig D.O."/>
            <person name="Lalanne C."/>
            <person name="Gautier V."/>
            <person name="Ament-Velasquez S.L."/>
            <person name="Kruys A."/>
            <person name="Hutchinson M.I."/>
            <person name="Powell A.J."/>
            <person name="Barry K."/>
            <person name="Miller A.N."/>
            <person name="Grigoriev I.V."/>
            <person name="Debuchy R."/>
            <person name="Gladieux P."/>
            <person name="Hiltunen Thoren M."/>
            <person name="Johannesson H."/>
        </authorList>
    </citation>
    <scope>NUCLEOTIDE SEQUENCE</scope>
    <source>
        <strain evidence="2">CBS 103.79</strain>
    </source>
</reference>
<dbReference type="PANTHER" id="PTHR38787:SF3">
    <property type="entry name" value="REGULATORY P DOMAIN-CONTAINING PROTEIN"/>
    <property type="match status" value="1"/>
</dbReference>
<feature type="signal peptide" evidence="1">
    <location>
        <begin position="1"/>
        <end position="20"/>
    </location>
</feature>
<evidence type="ECO:0000313" key="2">
    <source>
        <dbReference type="EMBL" id="KAK3897531.1"/>
    </source>
</evidence>
<dbReference type="Proteomes" id="UP001303889">
    <property type="component" value="Unassembled WGS sequence"/>
</dbReference>
<dbReference type="AlphaFoldDB" id="A0AAN6RPL9"/>
<dbReference type="EMBL" id="MU856138">
    <property type="protein sequence ID" value="KAK3897531.1"/>
    <property type="molecule type" value="Genomic_DNA"/>
</dbReference>
<dbReference type="NCBIfam" id="TIGR04312">
    <property type="entry name" value="choice_anch_B"/>
    <property type="match status" value="1"/>
</dbReference>
<evidence type="ECO:0000256" key="1">
    <source>
        <dbReference type="SAM" id="SignalP"/>
    </source>
</evidence>
<sequence length="485" mass="53419">MGYFRIAVAATAALATLSSARELAVNMELKAEMYDSGLVHEQIMALKHRIWGEMAAQGVFDTSQHKAFDETKDRIPCQDGAAALVPGDASNTFSCRGLDLFDFKTHAELGSASTAGAGSWGWTSPDGREFVAIAQVDGTAFAEVSTKGKLVYLGRLPQYGQAPPSLWREIKGYKSFILIGSEALRHGVQIFDMSKLLDVDSSTPVVFNNEKDLTGFWVEGLPMGRSHNVVTNEEMNYGVATGFQPRTAELKAGMVFFDLSDPSKPKTLGGTGIDGYVHDAQCLVYRGPDEKYNGTDICYGYDEDSLTIFDVSDKKNIKVISNTSYEGFAYTHQGWVLDPQWQQFLITDDEYDEFNKTGLAADGYPISYIWDISSLESPKQTGHYKGLRRGIDHNQFVKDGLAYQSNYGLGLTILDLRSVPLDPTGKGIKEVAFFDTFPEDDHLPGGGNVTFTGSWSHYPFFPSGFIVINTIDRGAFVVKRSEEDN</sequence>
<protein>
    <submittedName>
        <fullName evidence="2">Uncharacterized protein</fullName>
    </submittedName>
</protein>
<evidence type="ECO:0000313" key="3">
    <source>
        <dbReference type="Proteomes" id="UP001303889"/>
    </source>
</evidence>
<gene>
    <name evidence="2" type="ORF">C8A05DRAFT_47896</name>
</gene>
<feature type="chain" id="PRO_5042838043" evidence="1">
    <location>
        <begin position="21"/>
        <end position="485"/>
    </location>
</feature>
<dbReference type="PANTHER" id="PTHR38787">
    <property type="entry name" value="REGULATORY P DOMAIN-CONTAINING PROTEIN"/>
    <property type="match status" value="1"/>
</dbReference>
<dbReference type="InterPro" id="IPR027589">
    <property type="entry name" value="Choice_anch_B"/>
</dbReference>
<keyword evidence="3" id="KW-1185">Reference proteome</keyword>
<organism evidence="2 3">
    <name type="scientific">Staphylotrichum tortipilum</name>
    <dbReference type="NCBI Taxonomy" id="2831512"/>
    <lineage>
        <taxon>Eukaryota</taxon>
        <taxon>Fungi</taxon>
        <taxon>Dikarya</taxon>
        <taxon>Ascomycota</taxon>
        <taxon>Pezizomycotina</taxon>
        <taxon>Sordariomycetes</taxon>
        <taxon>Sordariomycetidae</taxon>
        <taxon>Sordariales</taxon>
        <taxon>Chaetomiaceae</taxon>
        <taxon>Staphylotrichum</taxon>
    </lineage>
</organism>
<proteinExistence type="predicted"/>
<reference evidence="2" key="2">
    <citation type="submission" date="2023-05" db="EMBL/GenBank/DDBJ databases">
        <authorList>
            <consortium name="Lawrence Berkeley National Laboratory"/>
            <person name="Steindorff A."/>
            <person name="Hensen N."/>
            <person name="Bonometti L."/>
            <person name="Westerberg I."/>
            <person name="Brannstrom I.O."/>
            <person name="Guillou S."/>
            <person name="Cros-Aarteil S."/>
            <person name="Calhoun S."/>
            <person name="Haridas S."/>
            <person name="Kuo A."/>
            <person name="Mondo S."/>
            <person name="Pangilinan J."/>
            <person name="Riley R."/>
            <person name="Labutti K."/>
            <person name="Andreopoulos B."/>
            <person name="Lipzen A."/>
            <person name="Chen C."/>
            <person name="Yanf M."/>
            <person name="Daum C."/>
            <person name="Ng V."/>
            <person name="Clum A."/>
            <person name="Ohm R."/>
            <person name="Martin F."/>
            <person name="Silar P."/>
            <person name="Natvig D."/>
            <person name="Lalanne C."/>
            <person name="Gautier V."/>
            <person name="Ament-Velasquez S.L."/>
            <person name="Kruys A."/>
            <person name="Hutchinson M.I."/>
            <person name="Powell A.J."/>
            <person name="Barry K."/>
            <person name="Miller A.N."/>
            <person name="Grigoriev I.V."/>
            <person name="Debuchy R."/>
            <person name="Gladieux P."/>
            <person name="Thoren M.H."/>
            <person name="Johannesson H."/>
        </authorList>
    </citation>
    <scope>NUCLEOTIDE SEQUENCE</scope>
    <source>
        <strain evidence="2">CBS 103.79</strain>
    </source>
</reference>
<accession>A0AAN6RPL9</accession>
<keyword evidence="1" id="KW-0732">Signal</keyword>
<name>A0AAN6RPL9_9PEZI</name>
<comment type="caution">
    <text evidence="2">The sequence shown here is derived from an EMBL/GenBank/DDBJ whole genome shotgun (WGS) entry which is preliminary data.</text>
</comment>